<dbReference type="PROSITE" id="PS00149">
    <property type="entry name" value="SULFATASE_2"/>
    <property type="match status" value="1"/>
</dbReference>
<proteinExistence type="inferred from homology"/>
<keyword evidence="5" id="KW-0378">Hydrolase</keyword>
<evidence type="ECO:0000313" key="8">
    <source>
        <dbReference type="EMBL" id="CAD7448095.1"/>
    </source>
</evidence>
<dbReference type="InterPro" id="IPR024607">
    <property type="entry name" value="Sulfatase_CS"/>
</dbReference>
<dbReference type="Gene3D" id="3.40.720.10">
    <property type="entry name" value="Alkaline Phosphatase, subunit A"/>
    <property type="match status" value="1"/>
</dbReference>
<dbReference type="GO" id="GO:0004423">
    <property type="term" value="F:iduronate-2-sulfatase activity"/>
    <property type="evidence" value="ECO:0007669"/>
    <property type="project" value="InterPro"/>
</dbReference>
<feature type="domain" description="Sulfatase N-terminal" evidence="7">
    <location>
        <begin position="37"/>
        <end position="346"/>
    </location>
</feature>
<evidence type="ECO:0000256" key="4">
    <source>
        <dbReference type="ARBA" id="ARBA00022729"/>
    </source>
</evidence>
<dbReference type="SUPFAM" id="SSF53649">
    <property type="entry name" value="Alkaline phosphatase-like"/>
    <property type="match status" value="1"/>
</dbReference>
<keyword evidence="4" id="KW-0732">Signal</keyword>
<organism evidence="8">
    <name type="scientific">Timema bartmani</name>
    <dbReference type="NCBI Taxonomy" id="61472"/>
    <lineage>
        <taxon>Eukaryota</taxon>
        <taxon>Metazoa</taxon>
        <taxon>Ecdysozoa</taxon>
        <taxon>Arthropoda</taxon>
        <taxon>Hexapoda</taxon>
        <taxon>Insecta</taxon>
        <taxon>Pterygota</taxon>
        <taxon>Neoptera</taxon>
        <taxon>Polyneoptera</taxon>
        <taxon>Phasmatodea</taxon>
        <taxon>Timematodea</taxon>
        <taxon>Timematoidea</taxon>
        <taxon>Timematidae</taxon>
        <taxon>Timema</taxon>
    </lineage>
</organism>
<evidence type="ECO:0000256" key="6">
    <source>
        <dbReference type="ARBA" id="ARBA00022837"/>
    </source>
</evidence>
<dbReference type="InterPro" id="IPR017850">
    <property type="entry name" value="Alkaline_phosphatase_core_sf"/>
</dbReference>
<evidence type="ECO:0000256" key="3">
    <source>
        <dbReference type="ARBA" id="ARBA00022723"/>
    </source>
</evidence>
<dbReference type="Pfam" id="PF00884">
    <property type="entry name" value="Sulfatase"/>
    <property type="match status" value="1"/>
</dbReference>
<dbReference type="CDD" id="cd16030">
    <property type="entry name" value="iduronate-2-sulfatase"/>
    <property type="match status" value="1"/>
</dbReference>
<accession>A0A7R9F7I4</accession>
<keyword evidence="6" id="KW-0106">Calcium</keyword>
<sequence>MDQEHGPMDTESVSGPLSVLKMIDFTSCYWKVVKIQALCAPSRNSLLTSRRPDTLHLYDFYSYWRDVAGNFTTLPQYFKQHGYHTMSVGKVFHPGVSSNWSDDQPYSWSQYPYHPSTQKYKESAVCSNSDGTLGKNIVCPVEVHFQPGKTLPDLQSLHAAMKFLKERQGSHQPFLLAVGFHKPHVPLKYPRKYLKHHPLDSVQLPDVRQRPSALPTVAWNPWTDLRERDDIAALNLSFPFQPIPDWYGKLIKQSYYAAVTYIDDLVGQLTNQLDITGHSNDTIILLIGDHGWSMAEHGEWSKFSNFDVAVNVPFLLSIPGQTEGCSRSSHALVELVDIFPTLVELAELPGGVPPLCPDNSSSVTLCTEGISLVPLIQQEIASMHQENQAKVSTPRWKTGVFSQYPRPGIYPTYKPNSDKPRLKDIRIMGYTLRTQRHKYTEWVHFDDNKADWSQVIARELYDHKLDSGEDLNLADRPQFAKLMGRLSQQLRAGWRYSLPKHIEPWSFIVAKRDEPWEVKKGKDIPLRWKYHVGKLCAGRPLPAPFSCLDRSDELSGVLAELREWLTLLMALFLFNDVSEAWYGKKALGGVGKEKGVSLFPLQ</sequence>
<dbReference type="GO" id="GO:0005737">
    <property type="term" value="C:cytoplasm"/>
    <property type="evidence" value="ECO:0007669"/>
    <property type="project" value="TreeGrafter"/>
</dbReference>
<evidence type="ECO:0000256" key="5">
    <source>
        <dbReference type="ARBA" id="ARBA00022801"/>
    </source>
</evidence>
<protein>
    <recommendedName>
        <fullName evidence="7">Sulfatase N-terminal domain-containing protein</fullName>
    </recommendedName>
</protein>
<dbReference type="InterPro" id="IPR000917">
    <property type="entry name" value="Sulfatase_N"/>
</dbReference>
<name>A0A7R9F7I4_9NEOP</name>
<comment type="similarity">
    <text evidence="2">Belongs to the sulfatase family.</text>
</comment>
<dbReference type="GO" id="GO:0046872">
    <property type="term" value="F:metal ion binding"/>
    <property type="evidence" value="ECO:0007669"/>
    <property type="project" value="UniProtKB-KW"/>
</dbReference>
<evidence type="ECO:0000259" key="7">
    <source>
        <dbReference type="Pfam" id="PF00884"/>
    </source>
</evidence>
<dbReference type="AlphaFoldDB" id="A0A7R9F7I4"/>
<gene>
    <name evidence="8" type="ORF">TBIB3V08_LOCUS10388</name>
</gene>
<reference evidence="8" key="1">
    <citation type="submission" date="2020-11" db="EMBL/GenBank/DDBJ databases">
        <authorList>
            <person name="Tran Van P."/>
        </authorList>
    </citation>
    <scope>NUCLEOTIDE SEQUENCE</scope>
</reference>
<keyword evidence="3" id="KW-0479">Metal-binding</keyword>
<evidence type="ECO:0000256" key="1">
    <source>
        <dbReference type="ARBA" id="ARBA00001913"/>
    </source>
</evidence>
<dbReference type="InterPro" id="IPR035874">
    <property type="entry name" value="IDS"/>
</dbReference>
<dbReference type="PANTHER" id="PTHR45953">
    <property type="entry name" value="IDURONATE 2-SULFATASE"/>
    <property type="match status" value="1"/>
</dbReference>
<dbReference type="EMBL" id="OD569567">
    <property type="protein sequence ID" value="CAD7448095.1"/>
    <property type="molecule type" value="Genomic_DNA"/>
</dbReference>
<dbReference type="PANTHER" id="PTHR45953:SF1">
    <property type="entry name" value="IDURONATE 2-SULFATASE"/>
    <property type="match status" value="1"/>
</dbReference>
<comment type="cofactor">
    <cofactor evidence="1">
        <name>Ca(2+)</name>
        <dbReference type="ChEBI" id="CHEBI:29108"/>
    </cofactor>
</comment>
<evidence type="ECO:0000256" key="2">
    <source>
        <dbReference type="ARBA" id="ARBA00008779"/>
    </source>
</evidence>